<dbReference type="OrthoDB" id="5337863at2"/>
<reference evidence="2 3" key="2">
    <citation type="journal article" date="2016" name="Infect. Immun.">
        <title>Helicobacter saguini, a Novel Helicobacter Isolated from Cotton-Top Tamarins with Ulcerative Colitis, Has Proinflammatory Properties and Induces Typhlocolitis and Dysplasia in Gnotobiotic IL-10-/- Mice.</title>
        <authorList>
            <person name="Shen Z."/>
            <person name="Mannion A."/>
            <person name="Whary M.T."/>
            <person name="Muthupalani S."/>
            <person name="Sheh A."/>
            <person name="Feng Y."/>
            <person name="Gong G."/>
            <person name="Vandamme P."/>
            <person name="Holcombe H.R."/>
            <person name="Paster B.J."/>
            <person name="Fox J.G."/>
        </authorList>
    </citation>
    <scope>NUCLEOTIDE SEQUENCE [LARGE SCALE GENOMIC DNA]</scope>
    <source>
        <strain evidence="2 3">MIT 97-6194</strain>
    </source>
</reference>
<name>A0A347VNJ4_9HELI</name>
<proteinExistence type="predicted"/>
<evidence type="ECO:0000313" key="4">
    <source>
        <dbReference type="Proteomes" id="UP000477070"/>
    </source>
</evidence>
<reference evidence="1 4" key="4">
    <citation type="submission" date="2019-12" db="EMBL/GenBank/DDBJ databases">
        <title>Multi-Generational Helicobacter saguini Isolates.</title>
        <authorList>
            <person name="Mannion A."/>
            <person name="Shen Z."/>
            <person name="Fox J.G."/>
        </authorList>
    </citation>
    <scope>NUCLEOTIDE SEQUENCE [LARGE SCALE GENOMIC DNA]</scope>
    <source>
        <strain evidence="1">16-048</strain>
        <strain evidence="4">16-048 (F4)</strain>
    </source>
</reference>
<reference evidence="2 3" key="1">
    <citation type="journal article" date="2014" name="Genome Announc.">
        <title>Draft genome sequences of eight enterohepatic helicobacter species isolated from both laboratory and wild rodents.</title>
        <authorList>
            <person name="Sheh A."/>
            <person name="Shen Z."/>
            <person name="Fox J.G."/>
        </authorList>
    </citation>
    <scope>NUCLEOTIDE SEQUENCE [LARGE SCALE GENOMIC DNA]</scope>
    <source>
        <strain evidence="2 3">MIT 97-6194</strain>
    </source>
</reference>
<comment type="caution">
    <text evidence="2">The sequence shown here is derived from an EMBL/GenBank/DDBJ whole genome shotgun (WGS) entry which is preliminary data.</text>
</comment>
<gene>
    <name evidence="1" type="ORF">DCO61_07945</name>
    <name evidence="2" type="ORF">LS64_010400</name>
</gene>
<dbReference type="AlphaFoldDB" id="A0A347VNJ4"/>
<evidence type="ECO:0008006" key="5">
    <source>
        <dbReference type="Google" id="ProtNLM"/>
    </source>
</evidence>
<dbReference type="Proteomes" id="UP000029714">
    <property type="component" value="Unassembled WGS sequence"/>
</dbReference>
<evidence type="ECO:0000313" key="3">
    <source>
        <dbReference type="Proteomes" id="UP000029714"/>
    </source>
</evidence>
<evidence type="ECO:0000313" key="1">
    <source>
        <dbReference type="EMBL" id="MWV69933.1"/>
    </source>
</evidence>
<dbReference type="RefSeq" id="WP_034573741.1">
    <property type="nucleotide sequence ID" value="NZ_JRMP02000020.1"/>
</dbReference>
<organism evidence="2 3">
    <name type="scientific">Helicobacter saguini</name>
    <dbReference type="NCBI Taxonomy" id="1548018"/>
    <lineage>
        <taxon>Bacteria</taxon>
        <taxon>Pseudomonadati</taxon>
        <taxon>Campylobacterota</taxon>
        <taxon>Epsilonproteobacteria</taxon>
        <taxon>Campylobacterales</taxon>
        <taxon>Helicobacteraceae</taxon>
        <taxon>Helicobacter</taxon>
    </lineage>
</organism>
<dbReference type="Gene3D" id="3.40.50.2300">
    <property type="match status" value="2"/>
</dbReference>
<dbReference type="STRING" id="1548018.LS64_13670"/>
<keyword evidence="3" id="KW-1185">Reference proteome</keyword>
<evidence type="ECO:0000313" key="2">
    <source>
        <dbReference type="EMBL" id="TLD92390.1"/>
    </source>
</evidence>
<dbReference type="InterPro" id="IPR028082">
    <property type="entry name" value="Peripla_BP_I"/>
</dbReference>
<dbReference type="Proteomes" id="UP000477070">
    <property type="component" value="Unassembled WGS sequence"/>
</dbReference>
<dbReference type="SUPFAM" id="SSF53822">
    <property type="entry name" value="Periplasmic binding protein-like I"/>
    <property type="match status" value="1"/>
</dbReference>
<accession>A0A347VNJ4</accession>
<dbReference type="EMBL" id="JRMP02000020">
    <property type="protein sequence ID" value="TLD92390.1"/>
    <property type="molecule type" value="Genomic_DNA"/>
</dbReference>
<protein>
    <recommendedName>
        <fullName evidence="5">Periplasmic protein</fullName>
    </recommendedName>
</protein>
<dbReference type="EMBL" id="QBIU01000001">
    <property type="protein sequence ID" value="MWV69933.1"/>
    <property type="molecule type" value="Genomic_DNA"/>
</dbReference>
<sequence>MRKLIVVCLIFCLIKLAAREQTISPLPVPTQEVISLSVKKCSKGCLKKLIEEDYFFSFLSEFNDIKDSNLESIFNELASKFDIYTPPTSSLATLEIDSKSGVRVALLMPQKSIGRYSVTSADSLLLYLISRGDDFEFGAFDSINEDVDNLKNAYNAASSAGFNVIIAILTPKGVTNLLSSTDITTPLFIPSVNKKQAGEFSESKNVFFGGIDYDKQLDMIVSVAEGKGANVISLNDDGSIGKMLGNSLKTKSKRIIFNMNIDTKTSNNFKEIVPKFRSNIKSSIVVLNTSVIKSGLIVPQIGNTNTMPIAFLSTQINYNPSLLNLMPKEDAEKMFVISAINPSIDSKILAFGELMSADVLYDWVNYATALSLDVFLSKSSKRHKRFFEENLNGNQVEYNDRFYGAKDFHFVPVKLK</sequence>
<reference evidence="2" key="3">
    <citation type="submission" date="2018-04" db="EMBL/GenBank/DDBJ databases">
        <authorList>
            <person name="Sheh A."/>
            <person name="Shen Z."/>
            <person name="Mannion A.J."/>
            <person name="Fox J.G."/>
        </authorList>
    </citation>
    <scope>NUCLEOTIDE SEQUENCE</scope>
    <source>
        <strain evidence="2">MIT 97-6194</strain>
    </source>
</reference>